<protein>
    <submittedName>
        <fullName evidence="1">Uncharacterized protein</fullName>
    </submittedName>
</protein>
<name>A0AAV2BNR3_9ARAC</name>
<keyword evidence="2" id="KW-1185">Reference proteome</keyword>
<sequence length="36" mass="4268">KFTVEINQNRAFIKIFKRIESGTQNLTVLEKTICFH</sequence>
<accession>A0AAV2BNR3</accession>
<dbReference type="Proteomes" id="UP001497382">
    <property type="component" value="Unassembled WGS sequence"/>
</dbReference>
<evidence type="ECO:0000313" key="1">
    <source>
        <dbReference type="EMBL" id="CAL1297802.1"/>
    </source>
</evidence>
<reference evidence="1 2" key="1">
    <citation type="submission" date="2024-04" db="EMBL/GenBank/DDBJ databases">
        <authorList>
            <person name="Rising A."/>
            <person name="Reimegard J."/>
            <person name="Sonavane S."/>
            <person name="Akerstrom W."/>
            <person name="Nylinder S."/>
            <person name="Hedman E."/>
            <person name="Kallberg Y."/>
        </authorList>
    </citation>
    <scope>NUCLEOTIDE SEQUENCE [LARGE SCALE GENOMIC DNA]</scope>
</reference>
<dbReference type="EMBL" id="CAXIEN010000441">
    <property type="protein sequence ID" value="CAL1297802.1"/>
    <property type="molecule type" value="Genomic_DNA"/>
</dbReference>
<evidence type="ECO:0000313" key="2">
    <source>
        <dbReference type="Proteomes" id="UP001497382"/>
    </source>
</evidence>
<proteinExistence type="predicted"/>
<feature type="non-terminal residue" evidence="1">
    <location>
        <position position="1"/>
    </location>
</feature>
<gene>
    <name evidence="1" type="ORF">LARSCL_LOCUS20529</name>
</gene>
<organism evidence="1 2">
    <name type="scientific">Larinioides sclopetarius</name>
    <dbReference type="NCBI Taxonomy" id="280406"/>
    <lineage>
        <taxon>Eukaryota</taxon>
        <taxon>Metazoa</taxon>
        <taxon>Ecdysozoa</taxon>
        <taxon>Arthropoda</taxon>
        <taxon>Chelicerata</taxon>
        <taxon>Arachnida</taxon>
        <taxon>Araneae</taxon>
        <taxon>Araneomorphae</taxon>
        <taxon>Entelegynae</taxon>
        <taxon>Araneoidea</taxon>
        <taxon>Araneidae</taxon>
        <taxon>Larinioides</taxon>
    </lineage>
</organism>
<comment type="caution">
    <text evidence="1">The sequence shown here is derived from an EMBL/GenBank/DDBJ whole genome shotgun (WGS) entry which is preliminary data.</text>
</comment>
<dbReference type="AlphaFoldDB" id="A0AAV2BNR3"/>